<dbReference type="Pfam" id="PF07394">
    <property type="entry name" value="DUF1501"/>
    <property type="match status" value="1"/>
</dbReference>
<gene>
    <name evidence="1" type="ORF">V5E97_04960</name>
</gene>
<evidence type="ECO:0000313" key="1">
    <source>
        <dbReference type="EMBL" id="XBH05370.1"/>
    </source>
</evidence>
<dbReference type="PANTHER" id="PTHR43737">
    <property type="entry name" value="BLL7424 PROTEIN"/>
    <property type="match status" value="1"/>
</dbReference>
<dbReference type="EMBL" id="CP155447">
    <property type="protein sequence ID" value="XBH05370.1"/>
    <property type="molecule type" value="Genomic_DNA"/>
</dbReference>
<accession>A0AAU7CJP2</accession>
<dbReference type="InterPro" id="IPR017850">
    <property type="entry name" value="Alkaline_phosphatase_core_sf"/>
</dbReference>
<proteinExistence type="predicted"/>
<name>A0AAU7CJP2_9BACT</name>
<dbReference type="PANTHER" id="PTHR43737:SF1">
    <property type="entry name" value="DUF1501 DOMAIN-CONTAINING PROTEIN"/>
    <property type="match status" value="1"/>
</dbReference>
<dbReference type="RefSeq" id="WP_406698186.1">
    <property type="nucleotide sequence ID" value="NZ_CP155447.1"/>
</dbReference>
<dbReference type="SUPFAM" id="SSF53649">
    <property type="entry name" value="Alkaline phosphatase-like"/>
    <property type="match status" value="1"/>
</dbReference>
<dbReference type="InterPro" id="IPR010869">
    <property type="entry name" value="DUF1501"/>
</dbReference>
<protein>
    <submittedName>
        <fullName evidence="1">DUF1501 domain-containing protein</fullName>
    </submittedName>
</protein>
<organism evidence="1">
    <name type="scientific">Singulisphaera sp. Ch08</name>
    <dbReference type="NCBI Taxonomy" id="3120278"/>
    <lineage>
        <taxon>Bacteria</taxon>
        <taxon>Pseudomonadati</taxon>
        <taxon>Planctomycetota</taxon>
        <taxon>Planctomycetia</taxon>
        <taxon>Isosphaerales</taxon>
        <taxon>Isosphaeraceae</taxon>
        <taxon>Singulisphaera</taxon>
    </lineage>
</organism>
<dbReference type="AlphaFoldDB" id="A0AAU7CJP2"/>
<reference evidence="1" key="1">
    <citation type="submission" date="2024-05" db="EMBL/GenBank/DDBJ databases">
        <title>Planctomycetes of the genus Singulisphaera possess chitinolytic capabilities.</title>
        <authorList>
            <person name="Ivanova A."/>
        </authorList>
    </citation>
    <scope>NUCLEOTIDE SEQUENCE</scope>
    <source>
        <strain evidence="1">Ch08T</strain>
    </source>
</reference>
<sequence>MGNGRRHQHAVGLTRRELIQVGYSGLLGFGLPSLWSRASQGAPSGGGPRAKSVLLIFQTGAPSQIDTFDPKPEAPEEIRGTFQPIATKTAGIQICEHLPGLAARTDKFAIVRSMTHGLPSHEHATHMMLTGIDKMPPGATHMASRSDWPSYASGLDFLRPRQDGIPNGIMLPTYLNNGYGFSGQSAGVLGPKFDPWHIKQDPNDPKFRVEEFALPVGLTAQKLDDRRSLMAEIDGQAESLSKLGPGGWSGLQDKAFSLLTSGKVKQAFEIDREDPKTRDRYGHHMFGQSLLLARRLIGAGVPIVQANMGHMNNWDTHADNCNQLKTRLLPPLDQAVSALLDDLQARGMLDETLVIMVGEFGRTPRIGQDSQGLPQHKTGRDHWAGVFSALFAGGGVVGGQVIGRSDKMGAYPASKGFLPSDLGATIYQALGVDHESIVTDQLSRPLQLNRGQVIAPLFSAASV</sequence>